<dbReference type="Pfam" id="PF14384">
    <property type="entry name" value="BrnA_antitoxin"/>
    <property type="match status" value="1"/>
</dbReference>
<evidence type="ECO:0000313" key="1">
    <source>
        <dbReference type="EMBL" id="MYC95680.1"/>
    </source>
</evidence>
<dbReference type="InterPro" id="IPR025528">
    <property type="entry name" value="BrnA_antitoxin"/>
</dbReference>
<dbReference type="EMBL" id="VXMH01000063">
    <property type="protein sequence ID" value="MYC95680.1"/>
    <property type="molecule type" value="Genomic_DNA"/>
</dbReference>
<sequence length="118" mass="13477">MFRQDRGRTIRQNSQTDWKTLENMKDEDIDLSEIPEVTAEQIARATLRVGGKSVSRRKVRVNIYLDAEVVAYFKAQAGGRGYQTLVNEALKESIRREGIETLLRRVIREELSLGAEPA</sequence>
<protein>
    <submittedName>
        <fullName evidence="1">BrnA antitoxin family protein</fullName>
    </submittedName>
</protein>
<gene>
    <name evidence="1" type="ORF">F4X14_11985</name>
</gene>
<organism evidence="1">
    <name type="scientific">Caldilineaceae bacterium SB0661_bin_32</name>
    <dbReference type="NCBI Taxonomy" id="2605255"/>
    <lineage>
        <taxon>Bacteria</taxon>
        <taxon>Bacillati</taxon>
        <taxon>Chloroflexota</taxon>
        <taxon>Caldilineae</taxon>
        <taxon>Caldilineales</taxon>
        <taxon>Caldilineaceae</taxon>
    </lineage>
</organism>
<name>A0A6B1D6T1_9CHLR</name>
<dbReference type="AlphaFoldDB" id="A0A6B1D6T1"/>
<comment type="caution">
    <text evidence="1">The sequence shown here is derived from an EMBL/GenBank/DDBJ whole genome shotgun (WGS) entry which is preliminary data.</text>
</comment>
<reference evidence="1" key="1">
    <citation type="submission" date="2019-09" db="EMBL/GenBank/DDBJ databases">
        <title>Characterisation of the sponge microbiome using genome-centric metagenomics.</title>
        <authorList>
            <person name="Engelberts J.P."/>
            <person name="Robbins S.J."/>
            <person name="De Goeij J.M."/>
            <person name="Aranda M."/>
            <person name="Bell S.C."/>
            <person name="Webster N.S."/>
        </authorList>
    </citation>
    <scope>NUCLEOTIDE SEQUENCE</scope>
    <source>
        <strain evidence="1">SB0661_bin_32</strain>
    </source>
</reference>
<accession>A0A6B1D6T1</accession>
<proteinExistence type="predicted"/>